<protein>
    <recommendedName>
        <fullName evidence="6">Glucose-methanol-choline oxidoreductase N-terminal domain-containing protein</fullName>
    </recommendedName>
</protein>
<evidence type="ECO:0000256" key="4">
    <source>
        <dbReference type="ARBA" id="ARBA00023002"/>
    </source>
</evidence>
<dbReference type="Pfam" id="PF00732">
    <property type="entry name" value="GMC_oxred_N"/>
    <property type="match status" value="1"/>
</dbReference>
<dbReference type="Proteomes" id="UP001590951">
    <property type="component" value="Unassembled WGS sequence"/>
</dbReference>
<dbReference type="InterPro" id="IPR036188">
    <property type="entry name" value="FAD/NAD-bd_sf"/>
</dbReference>
<evidence type="ECO:0000256" key="1">
    <source>
        <dbReference type="ARBA" id="ARBA00001974"/>
    </source>
</evidence>
<feature type="compositionally biased region" description="Polar residues" evidence="5">
    <location>
        <begin position="33"/>
        <end position="49"/>
    </location>
</feature>
<dbReference type="SUPFAM" id="SSF51905">
    <property type="entry name" value="FAD/NAD(P)-binding domain"/>
    <property type="match status" value="1"/>
</dbReference>
<keyword evidence="3" id="KW-0274">FAD</keyword>
<dbReference type="EMBL" id="JBHFEH010000001">
    <property type="protein sequence ID" value="KAL2058927.1"/>
    <property type="molecule type" value="Genomic_DNA"/>
</dbReference>
<keyword evidence="4" id="KW-0560">Oxidoreductase</keyword>
<evidence type="ECO:0000256" key="2">
    <source>
        <dbReference type="ARBA" id="ARBA00022630"/>
    </source>
</evidence>
<keyword evidence="8" id="KW-1185">Reference proteome</keyword>
<sequence>MASITNGDVLTAEKTKIQDSGSNGESRDKTPMASPSFSLTTQENPASSTENHDTPKTSSPWAGIHANDGTHDHIDADKIFPRISIPVELMRHQYDVVVVGSGYGGGVAASRMARGGQSVCLLELGKERWPGEYPSSLAEAAPQVHISGHVANSGPGKWFSTGDPTGLYHLVAGEGQNAFTANGLGGTSLLNANVFMRADPKTVACRLWPKEIRHEGLDKYYDRAESVLQPAPYPDDFPTLKKLTVLEEQAKRLGLHDKFRRINQTTRFVDGPNSSGVEMNASTLTGMDCTGVNDGSKSSTLMNYLSDAWNWGAEMFCECEVRLVKPHPKGEGYIVYFAWHGSKRGAFKKNFYSDLMWVHAKKFIFLGAGSLGTTEILLRSKEVGLKVSERVGTGMSGNGDILAFGYNTDLEVNAIGRAVPAPELPIGPTITGVIDCRNQENFLDGFVIEEGAIPGGLAPVFQSMLQSIPGKVDPQKYGIQERLRHLLSRSKSRLLGPYIQSGSVERTQIYLIMSHDDNQAILTLKDGKPHLQFLGVGRSDHVQKLNGILADATNKIGGTFINSPFYELLGQDEITVHAIGGANMSSDGSGTLGATNHKGQLLKGFGFECHKGIVMTDGSVVPLALGTNPFATITALAERSVEEVSKENGIQIDYKTRNGVLNLFGHPAHPHPTSLTDDSLKDARTLIKNAKNDKTSGIEFTEVMEGNLYTGDDIDDFKIAARAGYDSGDTARFYLSVQAWDTDALISRNNHPALLTGTFTCRALSRDPFMVLRGGLQLFDQDFRSPDTTNLTYEFDMVSTGGEVIHFNGYKTVNSSAAFSPWAVWKAASTIYVTLTDRNGGRVARGMLHTTPAAFGAEALTLTSTGQSLFARIKSKGQFLSFIAKQIAKSFLGPLNPLQWPSTSYSGYIVDKMPPAQTLQITASDGVHSTLRMWTPVTGQQPAKVRVFFVPGVAVDHQIFALPTIRRNAVEYFTGAGHEVFAITPRTGKTIVAEKGYTTFDARLDLKAGLEEIRQLQSSDDKIYVVAHGEGSMALSMALLDGTIPASWIAGITASNVFAHPKFATANMLKAKLPVSIPKIYNTVVGSWFSCTSSHNDRFVQGVLNQALRFYPVGGAQELCNSVVCHRSELAFGRLWSHGKLNQSTHANLARFLGGVSMPSLEHLMGMGIAGRVHDNAGKDLVTKENLSRLRGIPIFLFSGSENAVYTPESTDMSYNALRDAFGEDDYERAIFQGKGHLDCWIGVESEMDVYPRVRAHVDMVSAGKEDDV</sequence>
<gene>
    <name evidence="7" type="ORF">ABVK25_000219</name>
</gene>
<dbReference type="InterPro" id="IPR029058">
    <property type="entry name" value="AB_hydrolase_fold"/>
</dbReference>
<reference evidence="7 8" key="1">
    <citation type="submission" date="2024-09" db="EMBL/GenBank/DDBJ databases">
        <title>Rethinking Asexuality: The Enigmatic Case of Functional Sexual Genes in Lepraria (Stereocaulaceae).</title>
        <authorList>
            <person name="Doellman M."/>
            <person name="Sun Y."/>
            <person name="Barcenas-Pena A."/>
            <person name="Lumbsch H.T."/>
            <person name="Grewe F."/>
        </authorList>
    </citation>
    <scope>NUCLEOTIDE SEQUENCE [LARGE SCALE GENOMIC DNA]</scope>
    <source>
        <strain evidence="7 8">Grewe 0041</strain>
    </source>
</reference>
<evidence type="ECO:0000313" key="8">
    <source>
        <dbReference type="Proteomes" id="UP001590951"/>
    </source>
</evidence>
<dbReference type="PANTHER" id="PTHR47470">
    <property type="entry name" value="CHOLESTEROL OXIDASE"/>
    <property type="match status" value="1"/>
</dbReference>
<feature type="region of interest" description="Disordered" evidence="5">
    <location>
        <begin position="1"/>
        <end position="69"/>
    </location>
</feature>
<feature type="domain" description="Glucose-methanol-choline oxidoreductase N-terminal" evidence="6">
    <location>
        <begin position="174"/>
        <end position="380"/>
    </location>
</feature>
<dbReference type="InterPro" id="IPR000172">
    <property type="entry name" value="GMC_OxRdtase_N"/>
</dbReference>
<dbReference type="Gene3D" id="3.50.50.60">
    <property type="entry name" value="FAD/NAD(P)-binding domain"/>
    <property type="match status" value="3"/>
</dbReference>
<dbReference type="InterPro" id="IPR052542">
    <property type="entry name" value="Cholesterol_Oxidase"/>
</dbReference>
<organism evidence="7 8">
    <name type="scientific">Lepraria finkii</name>
    <dbReference type="NCBI Taxonomy" id="1340010"/>
    <lineage>
        <taxon>Eukaryota</taxon>
        <taxon>Fungi</taxon>
        <taxon>Dikarya</taxon>
        <taxon>Ascomycota</taxon>
        <taxon>Pezizomycotina</taxon>
        <taxon>Lecanoromycetes</taxon>
        <taxon>OSLEUM clade</taxon>
        <taxon>Lecanoromycetidae</taxon>
        <taxon>Lecanorales</taxon>
        <taxon>Lecanorineae</taxon>
        <taxon>Stereocaulaceae</taxon>
        <taxon>Lepraria</taxon>
    </lineage>
</organism>
<evidence type="ECO:0000256" key="3">
    <source>
        <dbReference type="ARBA" id="ARBA00022827"/>
    </source>
</evidence>
<proteinExistence type="predicted"/>
<accession>A0ABR4BM99</accession>
<evidence type="ECO:0000256" key="5">
    <source>
        <dbReference type="SAM" id="MobiDB-lite"/>
    </source>
</evidence>
<comment type="cofactor">
    <cofactor evidence="1">
        <name>FAD</name>
        <dbReference type="ChEBI" id="CHEBI:57692"/>
    </cofactor>
</comment>
<dbReference type="SUPFAM" id="SSF53474">
    <property type="entry name" value="alpha/beta-Hydrolases"/>
    <property type="match status" value="1"/>
</dbReference>
<comment type="caution">
    <text evidence="7">The sequence shown here is derived from an EMBL/GenBank/DDBJ whole genome shotgun (WGS) entry which is preliminary data.</text>
</comment>
<keyword evidence="2" id="KW-0285">Flavoprotein</keyword>
<evidence type="ECO:0000313" key="7">
    <source>
        <dbReference type="EMBL" id="KAL2058927.1"/>
    </source>
</evidence>
<name>A0ABR4BM99_9LECA</name>
<evidence type="ECO:0000259" key="6">
    <source>
        <dbReference type="Pfam" id="PF00732"/>
    </source>
</evidence>
<dbReference type="Gene3D" id="3.40.50.1820">
    <property type="entry name" value="alpha/beta hydrolase"/>
    <property type="match status" value="1"/>
</dbReference>
<dbReference type="PANTHER" id="PTHR47470:SF1">
    <property type="entry name" value="FAD-DEPENDENT OXIDOREDUCTASE 2 FAD BINDING DOMAIN-CONTAINING PROTEIN"/>
    <property type="match status" value="1"/>
</dbReference>